<dbReference type="PROSITE" id="PS00913">
    <property type="entry name" value="ADH_IRON_1"/>
    <property type="match status" value="1"/>
</dbReference>
<dbReference type="Gene3D" id="3.40.50.1970">
    <property type="match status" value="1"/>
</dbReference>
<dbReference type="EMBL" id="JAGGLP010000022">
    <property type="protein sequence ID" value="MBP2054499.1"/>
    <property type="molecule type" value="Genomic_DNA"/>
</dbReference>
<evidence type="ECO:0000256" key="1">
    <source>
        <dbReference type="ARBA" id="ARBA00023002"/>
    </source>
</evidence>
<gene>
    <name evidence="4" type="ORF">J2Z21_007508</name>
</gene>
<dbReference type="Pfam" id="PF25137">
    <property type="entry name" value="ADH_Fe_C"/>
    <property type="match status" value="1"/>
</dbReference>
<evidence type="ECO:0000259" key="2">
    <source>
        <dbReference type="Pfam" id="PF00465"/>
    </source>
</evidence>
<proteinExistence type="predicted"/>
<name>A0ABS4M4Z9_9ACTN</name>
<comment type="caution">
    <text evidence="4">The sequence shown here is derived from an EMBL/GenBank/DDBJ whole genome shotgun (WGS) entry which is preliminary data.</text>
</comment>
<evidence type="ECO:0000313" key="5">
    <source>
        <dbReference type="Proteomes" id="UP001519309"/>
    </source>
</evidence>
<dbReference type="RefSeq" id="WP_208870297.1">
    <property type="nucleotide sequence ID" value="NZ_CP016279.1"/>
</dbReference>
<dbReference type="PANTHER" id="PTHR11496">
    <property type="entry name" value="ALCOHOL DEHYDROGENASE"/>
    <property type="match status" value="1"/>
</dbReference>
<evidence type="ECO:0000259" key="3">
    <source>
        <dbReference type="Pfam" id="PF25137"/>
    </source>
</evidence>
<feature type="domain" description="Fe-containing alcohol dehydrogenase-like C-terminal" evidence="3">
    <location>
        <begin position="201"/>
        <end position="399"/>
    </location>
</feature>
<evidence type="ECO:0000313" key="4">
    <source>
        <dbReference type="EMBL" id="MBP2054499.1"/>
    </source>
</evidence>
<dbReference type="InterPro" id="IPR035873">
    <property type="entry name" value="PhpC"/>
</dbReference>
<dbReference type="CDD" id="cd08182">
    <property type="entry name" value="HEPD"/>
    <property type="match status" value="1"/>
</dbReference>
<dbReference type="InterPro" id="IPR039697">
    <property type="entry name" value="Alcohol_dehydrogenase_Fe"/>
</dbReference>
<keyword evidence="5" id="KW-1185">Reference proteome</keyword>
<protein>
    <submittedName>
        <fullName evidence="4">Alcohol dehydrogenase class IV</fullName>
    </submittedName>
</protein>
<sequence>MTSPTLPAVTGAWPGLTRLPGHPAAHLGAGAAARLGDALDALGAERVLVVHGRTSYRRCGADRIVEALSAHHTVEHFDGVRPNPDIEQIRAGIDVMRRFAPQAVVGIGGGSSLDVAKTIAVLAAQRRDAEECLLHAEAVTERRECALVLLPTTAGSGSEMTCFATVYVDGRKHSLDVDQARADLVLVDEDLTASLPLGDSVASGLDALSQAIESYWSVAATPASRELALAALDRLAPALARAADTGSFADPAIRAGTAHGASLAGAAIGLTRTTAAHALSYDLTARLGLAHGTAVALHLPWVLERHAMATTADCRHPHGAAAVRDAVAVVEDTTRTRTGRSVRQLVEQLLTRAGQPVRIEDLALPARHWRGPMTQALTSGRAANNPCVLTEADVLQLLR</sequence>
<organism evidence="4 5">
    <name type="scientific">Streptomyces griseochromogenes</name>
    <dbReference type="NCBI Taxonomy" id="68214"/>
    <lineage>
        <taxon>Bacteria</taxon>
        <taxon>Bacillati</taxon>
        <taxon>Actinomycetota</taxon>
        <taxon>Actinomycetes</taxon>
        <taxon>Kitasatosporales</taxon>
        <taxon>Streptomycetaceae</taxon>
        <taxon>Streptomyces</taxon>
    </lineage>
</organism>
<keyword evidence="1" id="KW-0560">Oxidoreductase</keyword>
<reference evidence="4 5" key="1">
    <citation type="submission" date="2021-03" db="EMBL/GenBank/DDBJ databases">
        <title>Genomic Encyclopedia of Type Strains, Phase IV (KMG-IV): sequencing the most valuable type-strain genomes for metagenomic binning, comparative biology and taxonomic classification.</title>
        <authorList>
            <person name="Goeker M."/>
        </authorList>
    </citation>
    <scope>NUCLEOTIDE SEQUENCE [LARGE SCALE GENOMIC DNA]</scope>
    <source>
        <strain evidence="4 5">DSM 40499</strain>
    </source>
</reference>
<dbReference type="InterPro" id="IPR056798">
    <property type="entry name" value="ADH_Fe_C"/>
</dbReference>
<dbReference type="InterPro" id="IPR018211">
    <property type="entry name" value="ADH_Fe_CS"/>
</dbReference>
<dbReference type="Proteomes" id="UP001519309">
    <property type="component" value="Unassembled WGS sequence"/>
</dbReference>
<dbReference type="Gene3D" id="1.20.1090.10">
    <property type="entry name" value="Dehydroquinate synthase-like - alpha domain"/>
    <property type="match status" value="1"/>
</dbReference>
<dbReference type="Pfam" id="PF00465">
    <property type="entry name" value="Fe-ADH"/>
    <property type="match status" value="1"/>
</dbReference>
<dbReference type="SUPFAM" id="SSF56796">
    <property type="entry name" value="Dehydroquinate synthase-like"/>
    <property type="match status" value="1"/>
</dbReference>
<dbReference type="PANTHER" id="PTHR11496:SF103">
    <property type="entry name" value="DEHYDROGENASE, PUTATIVE-RELATED"/>
    <property type="match status" value="1"/>
</dbReference>
<feature type="domain" description="Alcohol dehydrogenase iron-type/glycerol dehydrogenase GldA" evidence="2">
    <location>
        <begin position="26"/>
        <end position="188"/>
    </location>
</feature>
<dbReference type="InterPro" id="IPR001670">
    <property type="entry name" value="ADH_Fe/GldA"/>
</dbReference>
<accession>A0ABS4M4Z9</accession>